<keyword evidence="1" id="KW-1133">Transmembrane helix</keyword>
<keyword evidence="3" id="KW-1185">Reference proteome</keyword>
<dbReference type="Proteomes" id="UP001178507">
    <property type="component" value="Unassembled WGS sequence"/>
</dbReference>
<dbReference type="AlphaFoldDB" id="A0AA36N314"/>
<evidence type="ECO:0000313" key="3">
    <source>
        <dbReference type="Proteomes" id="UP001178507"/>
    </source>
</evidence>
<evidence type="ECO:0000256" key="1">
    <source>
        <dbReference type="SAM" id="Phobius"/>
    </source>
</evidence>
<organism evidence="2 3">
    <name type="scientific">Effrenium voratum</name>
    <dbReference type="NCBI Taxonomy" id="2562239"/>
    <lineage>
        <taxon>Eukaryota</taxon>
        <taxon>Sar</taxon>
        <taxon>Alveolata</taxon>
        <taxon>Dinophyceae</taxon>
        <taxon>Suessiales</taxon>
        <taxon>Symbiodiniaceae</taxon>
        <taxon>Effrenium</taxon>
    </lineage>
</organism>
<comment type="caution">
    <text evidence="2">The sequence shown here is derived from an EMBL/GenBank/DDBJ whole genome shotgun (WGS) entry which is preliminary data.</text>
</comment>
<name>A0AA36N314_9DINO</name>
<accession>A0AA36N314</accession>
<feature type="transmembrane region" description="Helical" evidence="1">
    <location>
        <begin position="79"/>
        <end position="99"/>
    </location>
</feature>
<reference evidence="2" key="1">
    <citation type="submission" date="2023-08" db="EMBL/GenBank/DDBJ databases">
        <authorList>
            <person name="Chen Y."/>
            <person name="Shah S."/>
            <person name="Dougan E. K."/>
            <person name="Thang M."/>
            <person name="Chan C."/>
        </authorList>
    </citation>
    <scope>NUCLEOTIDE SEQUENCE</scope>
</reference>
<keyword evidence="1" id="KW-0812">Transmembrane</keyword>
<evidence type="ECO:0000313" key="2">
    <source>
        <dbReference type="EMBL" id="CAJ1388786.1"/>
    </source>
</evidence>
<sequence>MSKNRPNFCLSSRGARRRLPGTKLALAYASAMVIKEGYLEEDEKRFLSSYNHSLKGLLHGKPPRPGFEAGGNVRRALDCTLPVVVAFAASLASFLLPRIATLGCVAVVVYILGSLKCSLGVLLLSVLVGKIHQNHHERAVIYYSWFPCWKLVLSMAACVLGGFCGHHLWENYWQQYQEVSLLKAYRGIDPGVVPGRQIQDAGAVDFARSAGVDTEHAGCFMHAGRTYCVAPIVTNGTIQHDIGNAPRYGSYDYFAVGVDCCSCPDLDFRCGPVAHPWAEGGIRSTDLEARPFFRLAVEAWASSFRKTASHPLFFEWVESPVKHWKNLRHNFWKRLVLVLLLAVGGTFAFALTLARLQQALVAHQLASPLQVPGPPEGFGDAWRRFLPEMLASYKEQQLRATSIADTPESLYGATTSSQSA</sequence>
<proteinExistence type="predicted"/>
<gene>
    <name evidence="2" type="ORF">EVOR1521_LOCUS14577</name>
</gene>
<dbReference type="EMBL" id="CAUJNA010001761">
    <property type="protein sequence ID" value="CAJ1388786.1"/>
    <property type="molecule type" value="Genomic_DNA"/>
</dbReference>
<feature type="transmembrane region" description="Helical" evidence="1">
    <location>
        <begin position="105"/>
        <end position="128"/>
    </location>
</feature>
<feature type="transmembrane region" description="Helical" evidence="1">
    <location>
        <begin position="335"/>
        <end position="354"/>
    </location>
</feature>
<protein>
    <submittedName>
        <fullName evidence="2">Uncharacterized protein</fullName>
    </submittedName>
</protein>
<keyword evidence="1" id="KW-0472">Membrane</keyword>